<comment type="similarity">
    <text evidence="2">Belongs to the UppP family.</text>
</comment>
<keyword evidence="5" id="KW-1003">Cell membrane</keyword>
<dbReference type="GO" id="GO:0009252">
    <property type="term" value="P:peptidoglycan biosynthetic process"/>
    <property type="evidence" value="ECO:0007669"/>
    <property type="project" value="UniProtKB-KW"/>
</dbReference>
<evidence type="ECO:0000256" key="11">
    <source>
        <dbReference type="ARBA" id="ARBA00023136"/>
    </source>
</evidence>
<protein>
    <recommendedName>
        <fullName evidence="4">Undecaprenyl-diphosphatase</fullName>
        <ecNumber evidence="3">3.6.1.27</ecNumber>
    </recommendedName>
    <alternativeName>
        <fullName evidence="15">Bacitracin resistance protein</fullName>
    </alternativeName>
    <alternativeName>
        <fullName evidence="14">Undecaprenyl pyrophosphate phosphatase</fullName>
    </alternativeName>
</protein>
<dbReference type="Pfam" id="PF02673">
    <property type="entry name" value="BacA"/>
    <property type="match status" value="1"/>
</dbReference>
<evidence type="ECO:0000313" key="19">
    <source>
        <dbReference type="Proteomes" id="UP000242636"/>
    </source>
</evidence>
<keyword evidence="8" id="KW-0133">Cell shape</keyword>
<dbReference type="EMBL" id="MWLD01000052">
    <property type="protein sequence ID" value="OOV33834.1"/>
    <property type="molecule type" value="Genomic_DNA"/>
</dbReference>
<evidence type="ECO:0000256" key="5">
    <source>
        <dbReference type="ARBA" id="ARBA00022475"/>
    </source>
</evidence>
<evidence type="ECO:0000256" key="14">
    <source>
        <dbReference type="ARBA" id="ARBA00032707"/>
    </source>
</evidence>
<evidence type="ECO:0000256" key="3">
    <source>
        <dbReference type="ARBA" id="ARBA00012374"/>
    </source>
</evidence>
<gene>
    <name evidence="18" type="ORF">BV61_04195</name>
</gene>
<name>A0A1T1CZ39_9SYNE</name>
<proteinExistence type="inferred from homology"/>
<evidence type="ECO:0000256" key="2">
    <source>
        <dbReference type="ARBA" id="ARBA00010621"/>
    </source>
</evidence>
<dbReference type="GO" id="GO:0071555">
    <property type="term" value="P:cell wall organization"/>
    <property type="evidence" value="ECO:0007669"/>
    <property type="project" value="UniProtKB-KW"/>
</dbReference>
<evidence type="ECO:0000256" key="6">
    <source>
        <dbReference type="ARBA" id="ARBA00022692"/>
    </source>
</evidence>
<dbReference type="GO" id="GO:0046677">
    <property type="term" value="P:response to antibiotic"/>
    <property type="evidence" value="ECO:0007669"/>
    <property type="project" value="UniProtKB-KW"/>
</dbReference>
<reference evidence="18 19" key="1">
    <citation type="submission" date="2017-02" db="EMBL/GenBank/DDBJ databases">
        <title>Draft Genome Sequences of 'Candidatus Synechococcus spongiarum', Cyanobacterial Symbionts of the Mediterranean Sponge Aplysina aerophoba from two locations.</title>
        <authorList>
            <person name="Slaby B.M."/>
            <person name="Hentschel U."/>
        </authorList>
    </citation>
    <scope>NUCLEOTIDE SEQUENCE [LARGE SCALE GENOMIC DNA]</scope>
    <source>
        <strain evidence="18">LMB bulk15M</strain>
    </source>
</reference>
<keyword evidence="10 17" id="KW-1133">Transmembrane helix</keyword>
<accession>A0A1T1CZ39</accession>
<evidence type="ECO:0000256" key="7">
    <source>
        <dbReference type="ARBA" id="ARBA00022801"/>
    </source>
</evidence>
<dbReference type="GO" id="GO:0005886">
    <property type="term" value="C:plasma membrane"/>
    <property type="evidence" value="ECO:0007669"/>
    <property type="project" value="UniProtKB-SubCell"/>
</dbReference>
<comment type="catalytic activity">
    <reaction evidence="16">
        <text>di-trans,octa-cis-undecaprenyl diphosphate + H2O = di-trans,octa-cis-undecaprenyl phosphate + phosphate + H(+)</text>
        <dbReference type="Rhea" id="RHEA:28094"/>
        <dbReference type="ChEBI" id="CHEBI:15377"/>
        <dbReference type="ChEBI" id="CHEBI:15378"/>
        <dbReference type="ChEBI" id="CHEBI:43474"/>
        <dbReference type="ChEBI" id="CHEBI:58405"/>
        <dbReference type="ChEBI" id="CHEBI:60392"/>
        <dbReference type="EC" id="3.6.1.27"/>
    </reaction>
</comment>
<evidence type="ECO:0000256" key="16">
    <source>
        <dbReference type="ARBA" id="ARBA00047594"/>
    </source>
</evidence>
<keyword evidence="13" id="KW-0961">Cell wall biogenesis/degradation</keyword>
<dbReference type="GO" id="GO:0050380">
    <property type="term" value="F:undecaprenyl-diphosphatase activity"/>
    <property type="evidence" value="ECO:0007669"/>
    <property type="project" value="UniProtKB-EC"/>
</dbReference>
<evidence type="ECO:0000256" key="15">
    <source>
        <dbReference type="ARBA" id="ARBA00032932"/>
    </source>
</evidence>
<evidence type="ECO:0000313" key="18">
    <source>
        <dbReference type="EMBL" id="OOV33834.1"/>
    </source>
</evidence>
<evidence type="ECO:0000256" key="9">
    <source>
        <dbReference type="ARBA" id="ARBA00022984"/>
    </source>
</evidence>
<dbReference type="GO" id="GO:0008360">
    <property type="term" value="P:regulation of cell shape"/>
    <property type="evidence" value="ECO:0007669"/>
    <property type="project" value="UniProtKB-KW"/>
</dbReference>
<evidence type="ECO:0000256" key="4">
    <source>
        <dbReference type="ARBA" id="ARBA00021581"/>
    </source>
</evidence>
<evidence type="ECO:0000256" key="17">
    <source>
        <dbReference type="SAM" id="Phobius"/>
    </source>
</evidence>
<keyword evidence="12" id="KW-0046">Antibiotic resistance</keyword>
<dbReference type="Proteomes" id="UP000242636">
    <property type="component" value="Unassembled WGS sequence"/>
</dbReference>
<comment type="subcellular location">
    <subcellularLocation>
        <location evidence="1">Cell membrane</location>
        <topology evidence="1">Multi-pass membrane protein</topology>
    </subcellularLocation>
</comment>
<keyword evidence="11 17" id="KW-0472">Membrane</keyword>
<dbReference type="InterPro" id="IPR003824">
    <property type="entry name" value="UppP"/>
</dbReference>
<comment type="caution">
    <text evidence="18">The sequence shown here is derived from an EMBL/GenBank/DDBJ whole genome shotgun (WGS) entry which is preliminary data.</text>
</comment>
<evidence type="ECO:0000256" key="13">
    <source>
        <dbReference type="ARBA" id="ARBA00023316"/>
    </source>
</evidence>
<dbReference type="PANTHER" id="PTHR30622">
    <property type="entry name" value="UNDECAPRENYL-DIPHOSPHATASE"/>
    <property type="match status" value="1"/>
</dbReference>
<evidence type="ECO:0000256" key="12">
    <source>
        <dbReference type="ARBA" id="ARBA00023251"/>
    </source>
</evidence>
<feature type="transmembrane region" description="Helical" evidence="17">
    <location>
        <begin position="33"/>
        <end position="52"/>
    </location>
</feature>
<keyword evidence="9" id="KW-0573">Peptidoglycan synthesis</keyword>
<sequence length="121" mass="12594">MLGIVQGLTGFLAISSTVHLKAMLVLPGWGDPGVAVTTVLQLGSIVAVIACFRKDLRQPSLGLLQGLRQGNLNAPEARLGLAIAAGTVPRSCGWPHHSSVLPWGIDAAQLGGIRVREVALE</sequence>
<keyword evidence="19" id="KW-1185">Reference proteome</keyword>
<evidence type="ECO:0000256" key="10">
    <source>
        <dbReference type="ARBA" id="ARBA00022989"/>
    </source>
</evidence>
<keyword evidence="6 17" id="KW-0812">Transmembrane</keyword>
<dbReference type="AlphaFoldDB" id="A0A1T1CZ39"/>
<dbReference type="PANTHER" id="PTHR30622:SF4">
    <property type="entry name" value="UNDECAPRENYL-DIPHOSPHATASE"/>
    <property type="match status" value="1"/>
</dbReference>
<evidence type="ECO:0000256" key="8">
    <source>
        <dbReference type="ARBA" id="ARBA00022960"/>
    </source>
</evidence>
<organism evidence="18 19">
    <name type="scientific">Candidatus Synechococcus spongiarum LMB bulk15M</name>
    <dbReference type="NCBI Taxonomy" id="1943582"/>
    <lineage>
        <taxon>Bacteria</taxon>
        <taxon>Bacillati</taxon>
        <taxon>Cyanobacteriota</taxon>
        <taxon>Cyanophyceae</taxon>
        <taxon>Synechococcales</taxon>
        <taxon>Synechococcaceae</taxon>
        <taxon>Synechococcus</taxon>
    </lineage>
</organism>
<keyword evidence="7" id="KW-0378">Hydrolase</keyword>
<dbReference type="EC" id="3.6.1.27" evidence="3"/>
<evidence type="ECO:0000256" key="1">
    <source>
        <dbReference type="ARBA" id="ARBA00004651"/>
    </source>
</evidence>